<sequence>MKLNSLLILGAISALLLPVTHPLPGQSTPIQLAQLSISPIDEKSSLQLRLVMAMVLHSQHHPRKAN</sequence>
<dbReference type="AlphaFoldDB" id="A0A2T1GC41"/>
<evidence type="ECO:0000313" key="1">
    <source>
        <dbReference type="EMBL" id="PSB54924.1"/>
    </source>
</evidence>
<comment type="caution">
    <text evidence="1">The sequence shown here is derived from an EMBL/GenBank/DDBJ whole genome shotgun (WGS) entry which is preliminary data.</text>
</comment>
<proteinExistence type="predicted"/>
<name>A0A2T1GC41_9CYAN</name>
<dbReference type="EMBL" id="PVWO01000223">
    <property type="protein sequence ID" value="PSB54924.1"/>
    <property type="molecule type" value="Genomic_DNA"/>
</dbReference>
<protein>
    <submittedName>
        <fullName evidence="1">Uncharacterized protein</fullName>
    </submittedName>
</protein>
<dbReference type="Proteomes" id="UP000238937">
    <property type="component" value="Unassembled WGS sequence"/>
</dbReference>
<dbReference type="RefSeq" id="WP_106307135.1">
    <property type="nucleotide sequence ID" value="NZ_PVWO01000223.1"/>
</dbReference>
<reference evidence="1 2" key="1">
    <citation type="submission" date="2018-03" db="EMBL/GenBank/DDBJ databases">
        <title>The ancient ancestry and fast evolution of plastids.</title>
        <authorList>
            <person name="Moore K.R."/>
            <person name="Magnabosco C."/>
            <person name="Momper L."/>
            <person name="Gold D.A."/>
            <person name="Bosak T."/>
            <person name="Fournier G.P."/>
        </authorList>
    </citation>
    <scope>NUCLEOTIDE SEQUENCE [LARGE SCALE GENOMIC DNA]</scope>
    <source>
        <strain evidence="1 2">CCALA 037</strain>
    </source>
</reference>
<organism evidence="1 2">
    <name type="scientific">Chamaesiphon polymorphus CCALA 037</name>
    <dbReference type="NCBI Taxonomy" id="2107692"/>
    <lineage>
        <taxon>Bacteria</taxon>
        <taxon>Bacillati</taxon>
        <taxon>Cyanobacteriota</taxon>
        <taxon>Cyanophyceae</taxon>
        <taxon>Gomontiellales</taxon>
        <taxon>Chamaesiphonaceae</taxon>
        <taxon>Chamaesiphon</taxon>
    </lineage>
</organism>
<evidence type="ECO:0000313" key="2">
    <source>
        <dbReference type="Proteomes" id="UP000238937"/>
    </source>
</evidence>
<accession>A0A2T1GC41</accession>
<gene>
    <name evidence="1" type="ORF">C7B77_16670</name>
</gene>
<keyword evidence="2" id="KW-1185">Reference proteome</keyword>